<dbReference type="GO" id="GO:0000146">
    <property type="term" value="F:microfilament motor activity"/>
    <property type="evidence" value="ECO:0007669"/>
    <property type="project" value="TreeGrafter"/>
</dbReference>
<dbReference type="FunFam" id="3.40.850.10:FF:000101">
    <property type="entry name" value="Slow myosin heavy chain 2"/>
    <property type="match status" value="1"/>
</dbReference>
<evidence type="ECO:0000256" key="8">
    <source>
        <dbReference type="PROSITE-ProRule" id="PRU00782"/>
    </source>
</evidence>
<keyword evidence="14" id="KW-1185">Reference proteome</keyword>
<evidence type="ECO:0000256" key="4">
    <source>
        <dbReference type="ARBA" id="ARBA00023054"/>
    </source>
</evidence>
<dbReference type="GO" id="GO:0007015">
    <property type="term" value="P:actin filament organization"/>
    <property type="evidence" value="ECO:0007669"/>
    <property type="project" value="TreeGrafter"/>
</dbReference>
<dbReference type="GO" id="GO:0051015">
    <property type="term" value="F:actin filament binding"/>
    <property type="evidence" value="ECO:0007669"/>
    <property type="project" value="TreeGrafter"/>
</dbReference>
<keyword evidence="3 8" id="KW-0067">ATP-binding</keyword>
<feature type="region of interest" description="Disordered" evidence="10">
    <location>
        <begin position="606"/>
        <end position="627"/>
    </location>
</feature>
<feature type="coiled-coil region" evidence="9">
    <location>
        <begin position="1194"/>
        <end position="1228"/>
    </location>
</feature>
<keyword evidence="7 8" id="KW-0009">Actin-binding</keyword>
<dbReference type="PANTHER" id="PTHR13140:SF857">
    <property type="entry name" value="MYOSIN-11"/>
    <property type="match status" value="1"/>
</dbReference>
<dbReference type="Gene3D" id="1.20.120.720">
    <property type="entry name" value="Myosin VI head, motor domain, U50 subdomain"/>
    <property type="match status" value="1"/>
</dbReference>
<feature type="coiled-coil region" evidence="9">
    <location>
        <begin position="1600"/>
        <end position="1829"/>
    </location>
</feature>
<evidence type="ECO:0000256" key="10">
    <source>
        <dbReference type="SAM" id="MobiDB-lite"/>
    </source>
</evidence>
<dbReference type="Gene3D" id="1.10.10.820">
    <property type="match status" value="1"/>
</dbReference>
<evidence type="ECO:0000256" key="6">
    <source>
        <dbReference type="ARBA" id="ARBA00023175"/>
    </source>
</evidence>
<sequence>MTENENQIVWIPDETQTFIKGEIVDSEPIDETNKENKSLEVRILDTNEVKMIPMKDIQPVNPTSFEKIDNMSELTFLNEPSVLYNLENRYKDDLIYTYSGLFLVAINPYCNIKLYTPEFINLYHGSVKEENKPHIFAVAEEAYQNLLTERLNQSILVTGESGAGKTENTKKILQYLAAVTSSDDKDTTISNNLEEPHNLESFEQKILQSNPILESFGNAQTVRNNNSSRFGKFIKIEFDERGKINGAHIEWYLLEKSRVINQHPHERNYHIFYEFLSSTSESDLQRKYRLPSSSVSSYEYLAHSNHSIAGVNDQANFTELLTAFQTVGFQEKDIENILTVISIILHIGNIKFTSEKAEQASFSSDIEDLIALLGVEKKDFETAILRPRSKAGREWVSQAKNATQARFILNSLARTLYEHLFSHIVDRINQSLDHGSMTVNYIGLLDIAGFEIFEHNSFEQLCINYTNEKLQQFFNHHMFVLEQSEYIKENIQWNYIDYGKDLQFTIDLIEQKTVPSGILPLLDEESILPKSTDDTFFEKLITNWDQKSDRFKRSKLQNCFILKHYAGDVEYNIDGWLSKNKDPLSENLSIVLSDADNNFISNFFTKDDTETEAPPGSPVKNSRARVPGTSFRTASARHREQQISLLQQLNTTHPHFVRCIIPNNKKMAKNFDRKLILDQLRCNGVLEGIRIAREGYPNRIFFKEFFSRYNLLSPDQDGYHKKDARKNCEILLSSLHLDPSLFKVGNTKLFFKAGVLAKLENKKEEKLRRIATLFNAQIRGKLVRISTRDKLRRVTSARVIGNTFETYNTLMQNPWFNLFVTIKPLLSSTQDITKTKKFSTQIKELEIKVENAEKVNGQLTTTKQEVETQLGDVRNMLRDAKDKLDNKEKELAQVLDAKQTLETQLLEIKNLNEGIHAEKKSALEKYEKSVTEVENMTNLVKERESEIVALSSKNKEMSKEFEAFKNEISSKEDDFSVTQHEKDALMTKIEKLEQQKTKNETEIATLKKKISDSEEDLDIKLVALERSCESAKSRLETLVAENVNLRSKIDTTRREQAANNKQLRNKENELERFKDRFASFKSELLSVSKQRDDALAEHDKILVELKESRDQLSELKVKYQSLEDTYAALKKKEVQMRSGHSIKTSSVRVQDLESKLSEERSLNQYLTKRLSVNNENFTSADLLAGSGMEPNDIIHKYNDMKLKLDQTVKNLEEEISEKKNLISTLRITETRLASSSFDYQRSKGQIKKLTQIIKDSNIDVNLEDELEDTSSNVDVSFEKLVLEVQYLRRQLEVEKRAHVDAENVASALHNKFGKMQSAGSSSDLYKLKYEGSEEHVKNLESKLRDNALHDRTNLAAGDIFKNRKGISKYEEELRYQKLENYKIQEYLNDSEKQINNLTFEIKQFKSKETLLNDQIQRLEQDLSSTIKQKEMISSTMKQQKQQYEACLNDLHANEIQIKDYTHALKQAEDDVKSLGDVLENLKSQIKQKEKQLWTTETERNDLDMKLQETVLQLKREQDVNKMLNSDLEHMKERVVAMKDNSHYTNKIDSLNEQIELSMKNETELNKKISTLKYRLETTENDAEAKINDLIKQNNHYTNLVEMLSTERDTIDAEKKELNEKYTELTSLKDQLASKVSSLTEEKAQLLSTIDHLNANLDQTGVDFSKSVQERNKINDNIQYLEETLALQKEQNERNTELLQSLQKELDSYKAKFGEEKQKNIDLHEENQTLNRQNEKLNLTVQNLQDQASDTTDKDSWLAKIHELETLVSSETDLKYEEMKKNKNLERVVQELTERNERQKEVIDLANKDRQQFENNVQQYNDQISNLEKFISGQEVNLKKAVRDNSYYQDRVLELEKELSFWKQRGDVSNIDRKQASSDVRTEEVMS</sequence>
<dbReference type="OrthoDB" id="6108017at2759"/>
<dbReference type="Pfam" id="PF00063">
    <property type="entry name" value="Myosin_head"/>
    <property type="match status" value="1"/>
</dbReference>
<dbReference type="GO" id="GO:0005737">
    <property type="term" value="C:cytoplasm"/>
    <property type="evidence" value="ECO:0007669"/>
    <property type="project" value="TreeGrafter"/>
</dbReference>
<reference evidence="13 14" key="1">
    <citation type="submission" date="2020-11" db="EMBL/GenBank/DDBJ databases">
        <title>Kefir isolates.</title>
        <authorList>
            <person name="Marcisauskas S."/>
            <person name="Kim Y."/>
            <person name="Blasche S."/>
        </authorList>
    </citation>
    <scope>NUCLEOTIDE SEQUENCE [LARGE SCALE GENOMIC DNA]</scope>
    <source>
        <strain evidence="13 14">OG2</strain>
    </source>
</reference>
<dbReference type="PROSITE" id="PS51456">
    <property type="entry name" value="MYOSIN_MOTOR"/>
    <property type="match status" value="1"/>
</dbReference>
<comment type="caution">
    <text evidence="13">The sequence shown here is derived from an EMBL/GenBank/DDBJ whole genome shotgun (WGS) entry which is preliminary data.</text>
</comment>
<feature type="coiled-coil region" evidence="9">
    <location>
        <begin position="1450"/>
        <end position="1567"/>
    </location>
</feature>
<dbReference type="InterPro" id="IPR027417">
    <property type="entry name" value="P-loop_NTPase"/>
</dbReference>
<evidence type="ECO:0000256" key="7">
    <source>
        <dbReference type="ARBA" id="ARBA00023203"/>
    </source>
</evidence>
<feature type="domain" description="Myosin motor" evidence="11">
    <location>
        <begin position="66"/>
        <end position="764"/>
    </location>
</feature>
<organism evidence="13 14">
    <name type="scientific">Maudiozyma exigua</name>
    <name type="common">Yeast</name>
    <name type="synonym">Kazachstania exigua</name>
    <dbReference type="NCBI Taxonomy" id="34358"/>
    <lineage>
        <taxon>Eukaryota</taxon>
        <taxon>Fungi</taxon>
        <taxon>Dikarya</taxon>
        <taxon>Ascomycota</taxon>
        <taxon>Saccharomycotina</taxon>
        <taxon>Saccharomycetes</taxon>
        <taxon>Saccharomycetales</taxon>
        <taxon>Saccharomycetaceae</taxon>
        <taxon>Maudiozyma</taxon>
    </lineage>
</organism>
<dbReference type="PANTHER" id="PTHR13140">
    <property type="entry name" value="MYOSIN"/>
    <property type="match status" value="1"/>
</dbReference>
<proteinExistence type="inferred from homology"/>
<comment type="similarity">
    <text evidence="1 8">Belongs to the TRAFAC class myosin-kinesin ATPase superfamily. Myosin family.</text>
</comment>
<feature type="coiled-coil region" evidence="9">
    <location>
        <begin position="1387"/>
        <end position="1421"/>
    </location>
</feature>
<evidence type="ECO:0000259" key="11">
    <source>
        <dbReference type="PROSITE" id="PS51456"/>
    </source>
</evidence>
<dbReference type="Proteomes" id="UP000750334">
    <property type="component" value="Unassembled WGS sequence"/>
</dbReference>
<dbReference type="InterPro" id="IPR004009">
    <property type="entry name" value="SH3_Myosin"/>
</dbReference>
<dbReference type="Gene3D" id="1.20.5.4820">
    <property type="match status" value="1"/>
</dbReference>
<keyword evidence="4 9" id="KW-0175">Coiled coil</keyword>
<evidence type="ECO:0000259" key="12">
    <source>
        <dbReference type="PROSITE" id="PS51844"/>
    </source>
</evidence>
<feature type="coiled-coil region" evidence="9">
    <location>
        <begin position="835"/>
        <end position="1132"/>
    </location>
</feature>
<dbReference type="Gene3D" id="3.40.850.10">
    <property type="entry name" value="Kinesin motor domain"/>
    <property type="match status" value="1"/>
</dbReference>
<keyword evidence="5 8" id="KW-0518">Myosin</keyword>
<dbReference type="GO" id="GO:0016020">
    <property type="term" value="C:membrane"/>
    <property type="evidence" value="ECO:0007669"/>
    <property type="project" value="TreeGrafter"/>
</dbReference>
<dbReference type="PRINTS" id="PR00193">
    <property type="entry name" value="MYOSINHEAVY"/>
</dbReference>
<evidence type="ECO:0000256" key="1">
    <source>
        <dbReference type="ARBA" id="ARBA00008314"/>
    </source>
</evidence>
<accession>A0A9P6W4U6</accession>
<keyword evidence="2 8" id="KW-0547">Nucleotide-binding</keyword>
<dbReference type="InterPro" id="IPR036961">
    <property type="entry name" value="Kinesin_motor_dom_sf"/>
</dbReference>
<dbReference type="GO" id="GO:0016459">
    <property type="term" value="C:myosin complex"/>
    <property type="evidence" value="ECO:0007669"/>
    <property type="project" value="UniProtKB-KW"/>
</dbReference>
<evidence type="ECO:0000256" key="5">
    <source>
        <dbReference type="ARBA" id="ARBA00023123"/>
    </source>
</evidence>
<dbReference type="FunFam" id="1.10.10.820:FF:000001">
    <property type="entry name" value="Myosin heavy chain"/>
    <property type="match status" value="1"/>
</dbReference>
<name>A0A9P6W4U6_MAUEX</name>
<dbReference type="EMBL" id="PUHR01000127">
    <property type="protein sequence ID" value="KAG0663836.1"/>
    <property type="molecule type" value="Genomic_DNA"/>
</dbReference>
<dbReference type="SMART" id="SM00242">
    <property type="entry name" value="MYSc"/>
    <property type="match status" value="1"/>
</dbReference>
<dbReference type="GO" id="GO:0005524">
    <property type="term" value="F:ATP binding"/>
    <property type="evidence" value="ECO:0007669"/>
    <property type="project" value="UniProtKB-UniRule"/>
</dbReference>
<dbReference type="Gene3D" id="1.20.58.530">
    <property type="match status" value="1"/>
</dbReference>
<evidence type="ECO:0000256" key="3">
    <source>
        <dbReference type="ARBA" id="ARBA00022840"/>
    </source>
</evidence>
<dbReference type="PROSITE" id="PS51844">
    <property type="entry name" value="SH3_LIKE"/>
    <property type="match status" value="1"/>
</dbReference>
<feature type="region of interest" description="Actin-binding" evidence="8">
    <location>
        <begin position="642"/>
        <end position="664"/>
    </location>
</feature>
<dbReference type="InterPro" id="IPR001609">
    <property type="entry name" value="Myosin_head_motor_dom-like"/>
</dbReference>
<protein>
    <recommendedName>
        <fullName evidence="15">Myosin motor domain-containing protein</fullName>
    </recommendedName>
</protein>
<evidence type="ECO:0008006" key="15">
    <source>
        <dbReference type="Google" id="ProtNLM"/>
    </source>
</evidence>
<evidence type="ECO:0000313" key="14">
    <source>
        <dbReference type="Proteomes" id="UP000750334"/>
    </source>
</evidence>
<dbReference type="SUPFAM" id="SSF52540">
    <property type="entry name" value="P-loop containing nucleoside triphosphate hydrolases"/>
    <property type="match status" value="1"/>
</dbReference>
<feature type="domain" description="Myosin N-terminal SH3-like" evidence="12">
    <location>
        <begin position="4"/>
        <end position="62"/>
    </location>
</feature>
<dbReference type="CDD" id="cd01377">
    <property type="entry name" value="MYSc_class_II"/>
    <property type="match status" value="1"/>
</dbReference>
<keyword evidence="6 8" id="KW-0505">Motor protein</keyword>
<gene>
    <name evidence="13" type="ORF">C6P45_000732</name>
</gene>
<evidence type="ECO:0000313" key="13">
    <source>
        <dbReference type="EMBL" id="KAG0663836.1"/>
    </source>
</evidence>
<evidence type="ECO:0000256" key="2">
    <source>
        <dbReference type="ARBA" id="ARBA00022741"/>
    </source>
</evidence>
<dbReference type="Gene3D" id="1.10.287.1490">
    <property type="match status" value="1"/>
</dbReference>
<evidence type="ECO:0000256" key="9">
    <source>
        <dbReference type="SAM" id="Coils"/>
    </source>
</evidence>
<feature type="binding site" evidence="8">
    <location>
        <begin position="159"/>
        <end position="166"/>
    </location>
    <ligand>
        <name>ATP</name>
        <dbReference type="ChEBI" id="CHEBI:30616"/>
    </ligand>
</feature>